<dbReference type="InterPro" id="IPR013325">
    <property type="entry name" value="RNA_pol_sigma_r2"/>
</dbReference>
<dbReference type="InterPro" id="IPR039425">
    <property type="entry name" value="RNA_pol_sigma-70-like"/>
</dbReference>
<dbReference type="GO" id="GO:0006352">
    <property type="term" value="P:DNA-templated transcription initiation"/>
    <property type="evidence" value="ECO:0007669"/>
    <property type="project" value="InterPro"/>
</dbReference>
<dbReference type="CDD" id="cd06171">
    <property type="entry name" value="Sigma70_r4"/>
    <property type="match status" value="1"/>
</dbReference>
<dbReference type="InterPro" id="IPR013249">
    <property type="entry name" value="RNA_pol_sigma70_r4_t2"/>
</dbReference>
<dbReference type="InterPro" id="IPR036388">
    <property type="entry name" value="WH-like_DNA-bd_sf"/>
</dbReference>
<dbReference type="InterPro" id="IPR007627">
    <property type="entry name" value="RNA_pol_sigma70_r2"/>
</dbReference>
<dbReference type="EMBL" id="SIXF01000049">
    <property type="protein sequence ID" value="TBO36409.1"/>
    <property type="molecule type" value="Genomic_DNA"/>
</dbReference>
<comment type="similarity">
    <text evidence="1">Belongs to the sigma-70 factor family. ECF subfamily.</text>
</comment>
<evidence type="ECO:0000256" key="2">
    <source>
        <dbReference type="ARBA" id="ARBA00023015"/>
    </source>
</evidence>
<dbReference type="SUPFAM" id="SSF88659">
    <property type="entry name" value="Sigma3 and sigma4 domains of RNA polymerase sigma factors"/>
    <property type="match status" value="1"/>
</dbReference>
<comment type="caution">
    <text evidence="7">The sequence shown here is derived from an EMBL/GenBank/DDBJ whole genome shotgun (WGS) entry which is preliminary data.</text>
</comment>
<evidence type="ECO:0000259" key="6">
    <source>
        <dbReference type="Pfam" id="PF08281"/>
    </source>
</evidence>
<reference evidence="7 8" key="1">
    <citation type="submission" date="2019-02" db="EMBL/GenBank/DDBJ databases">
        <title>Pedobacter kyonggii whole genome sequence analysis.</title>
        <authorList>
            <person name="Dahal R.H."/>
        </authorList>
    </citation>
    <scope>NUCLEOTIDE SEQUENCE [LARGE SCALE GENOMIC DNA]</scope>
    <source>
        <strain evidence="7 8">K-4-11-1</strain>
    </source>
</reference>
<feature type="domain" description="RNA polymerase sigma-70 region 2" evidence="5">
    <location>
        <begin position="11"/>
        <end position="76"/>
    </location>
</feature>
<dbReference type="OrthoDB" id="9803470at2"/>
<dbReference type="PANTHER" id="PTHR43133:SF25">
    <property type="entry name" value="RNA POLYMERASE SIGMA FACTOR RFAY-RELATED"/>
    <property type="match status" value="1"/>
</dbReference>
<name>A0A4Q9H3D0_9SPHI</name>
<keyword evidence="2" id="KW-0805">Transcription regulation</keyword>
<dbReference type="Pfam" id="PF04542">
    <property type="entry name" value="Sigma70_r2"/>
    <property type="match status" value="1"/>
</dbReference>
<evidence type="ECO:0000313" key="7">
    <source>
        <dbReference type="EMBL" id="TBO36409.1"/>
    </source>
</evidence>
<dbReference type="Pfam" id="PF08281">
    <property type="entry name" value="Sigma70_r4_2"/>
    <property type="match status" value="1"/>
</dbReference>
<evidence type="ECO:0000256" key="1">
    <source>
        <dbReference type="ARBA" id="ARBA00010641"/>
    </source>
</evidence>
<dbReference type="RefSeq" id="WP_131032597.1">
    <property type="nucleotide sequence ID" value="NZ_SIXF01000049.1"/>
</dbReference>
<dbReference type="InterPro" id="IPR013324">
    <property type="entry name" value="RNA_pol_sigma_r3/r4-like"/>
</dbReference>
<proteinExistence type="inferred from homology"/>
<dbReference type="PANTHER" id="PTHR43133">
    <property type="entry name" value="RNA POLYMERASE ECF-TYPE SIGMA FACTO"/>
    <property type="match status" value="1"/>
</dbReference>
<evidence type="ECO:0000256" key="3">
    <source>
        <dbReference type="ARBA" id="ARBA00023082"/>
    </source>
</evidence>
<dbReference type="NCBIfam" id="TIGR02937">
    <property type="entry name" value="sigma70-ECF"/>
    <property type="match status" value="1"/>
</dbReference>
<dbReference type="SUPFAM" id="SSF88946">
    <property type="entry name" value="Sigma2 domain of RNA polymerase sigma factors"/>
    <property type="match status" value="1"/>
</dbReference>
<keyword evidence="8" id="KW-1185">Reference proteome</keyword>
<keyword evidence="3" id="KW-0731">Sigma factor</keyword>
<evidence type="ECO:0000313" key="8">
    <source>
        <dbReference type="Proteomes" id="UP000291819"/>
    </source>
</evidence>
<sequence>MDKKEFSLVADRHSSSLHLHAMRFTRDDDEAKDLVQDTLLKGIRFCGNFDRGTNIKGWLYVIMRNTYINNYRKEQKKQDLISTEEDLTSVHLLKSAAHNASESKFLMGDIQKALDSIPTAYSTPFQRYFEGYKYAEISAELGIPLGTVKTHIHQARILLKKYLKNYRDSFGA</sequence>
<dbReference type="Proteomes" id="UP000291819">
    <property type="component" value="Unassembled WGS sequence"/>
</dbReference>
<evidence type="ECO:0000256" key="4">
    <source>
        <dbReference type="ARBA" id="ARBA00023163"/>
    </source>
</evidence>
<protein>
    <submittedName>
        <fullName evidence="7">Sigma-70 family RNA polymerase sigma factor</fullName>
    </submittedName>
</protein>
<dbReference type="GO" id="GO:0016987">
    <property type="term" value="F:sigma factor activity"/>
    <property type="evidence" value="ECO:0007669"/>
    <property type="project" value="UniProtKB-KW"/>
</dbReference>
<dbReference type="Gene3D" id="1.10.1740.10">
    <property type="match status" value="1"/>
</dbReference>
<dbReference type="Gene3D" id="1.10.10.10">
    <property type="entry name" value="Winged helix-like DNA-binding domain superfamily/Winged helix DNA-binding domain"/>
    <property type="match status" value="1"/>
</dbReference>
<feature type="domain" description="RNA polymerase sigma factor 70 region 4 type 2" evidence="6">
    <location>
        <begin position="109"/>
        <end position="157"/>
    </location>
</feature>
<evidence type="ECO:0000259" key="5">
    <source>
        <dbReference type="Pfam" id="PF04542"/>
    </source>
</evidence>
<keyword evidence="4" id="KW-0804">Transcription</keyword>
<dbReference type="GO" id="GO:0003677">
    <property type="term" value="F:DNA binding"/>
    <property type="evidence" value="ECO:0007669"/>
    <property type="project" value="InterPro"/>
</dbReference>
<gene>
    <name evidence="7" type="ORF">EYS08_24860</name>
</gene>
<dbReference type="InterPro" id="IPR014284">
    <property type="entry name" value="RNA_pol_sigma-70_dom"/>
</dbReference>
<accession>A0A4Q9H3D0</accession>
<dbReference type="AlphaFoldDB" id="A0A4Q9H3D0"/>
<organism evidence="7 8">
    <name type="scientific">Pedobacter kyonggii</name>
    <dbReference type="NCBI Taxonomy" id="1926871"/>
    <lineage>
        <taxon>Bacteria</taxon>
        <taxon>Pseudomonadati</taxon>
        <taxon>Bacteroidota</taxon>
        <taxon>Sphingobacteriia</taxon>
        <taxon>Sphingobacteriales</taxon>
        <taxon>Sphingobacteriaceae</taxon>
        <taxon>Pedobacter</taxon>
    </lineage>
</organism>